<evidence type="ECO:0000313" key="17">
    <source>
        <dbReference type="EMBL" id="MCT2043443.1"/>
    </source>
</evidence>
<dbReference type="Proteomes" id="UP001525379">
    <property type="component" value="Unassembled WGS sequence"/>
</dbReference>
<keyword evidence="11" id="KW-0320">Glycogen biosynthesis</keyword>
<protein>
    <recommendedName>
        <fullName evidence="5">Maltokinase</fullName>
        <ecNumber evidence="4">2.7.1.175</ecNumber>
    </recommendedName>
    <alternativeName>
        <fullName evidence="13">Maltose-1-phosphate synthase</fullName>
    </alternativeName>
</protein>
<comment type="subunit">
    <text evidence="3">Monomer.</text>
</comment>
<reference evidence="17 18" key="1">
    <citation type="submission" date="2022-04" db="EMBL/GenBank/DDBJ databases">
        <title>Human microbiome associated bacterial genomes.</title>
        <authorList>
            <person name="Sandstrom S."/>
            <person name="Salamzade R."/>
            <person name="Kalan L.R."/>
        </authorList>
    </citation>
    <scope>NUCLEOTIDE SEQUENCE [LARGE SCALE GENOMIC DNA]</scope>
    <source>
        <strain evidence="18">p3-SID1799</strain>
    </source>
</reference>
<comment type="similarity">
    <text evidence="2">Belongs to the aminoglycoside phosphotransferase family.</text>
</comment>
<dbReference type="Pfam" id="PF18085">
    <property type="entry name" value="Mak_N_cap"/>
    <property type="match status" value="1"/>
</dbReference>
<evidence type="ECO:0000259" key="16">
    <source>
        <dbReference type="Pfam" id="PF18085"/>
    </source>
</evidence>
<proteinExistence type="inferred from homology"/>
<keyword evidence="8" id="KW-0547">Nucleotide-binding</keyword>
<keyword evidence="6" id="KW-0321">Glycogen metabolism</keyword>
<dbReference type="InterPro" id="IPR011009">
    <property type="entry name" value="Kinase-like_dom_sf"/>
</dbReference>
<sequence length="484" mass="52458">MRTLIDLLRDWMPEQRWFRGSGASELRHLGSYVLEHIGDDEDVYRIIVALIVDEQTLPESGSVPAATIYQVPLVLREADSDASARGYLGSIQHDGASRTVIDGPHDPAFAAALLALVASEGQAGGETGDDVTRAFGLPMPGIQLGNFASSRVLDGEQSNTSIICEMRRDDEAATPIIMKVFRILADGDNPDVTLQTALASAGSRRVPAVVGNVSGMWLDPRVSDRPARGNLVFVQEFLPGVEDAWRAALRAGASGDDFLTPARTLGQATAEVHAVLRKVMPTVPTTPERVEAALAAMRTRLDATIAEVPALAEFRERALACFAAARDAEWPISQRIHGDYHLGQVLAVPGRNWVLLDFEGEPLSPLEVRNAPDCAVRDVAGMLRSFDYVSGSLTMTAGSEQAHDWAIAARKAFIEGYGEGLVEQGIEGKELRALLDERVCAAYEIDKALYEARYEALHRPDWLGIPMGAIERLLGERESAASNR</sequence>
<evidence type="ECO:0000256" key="7">
    <source>
        <dbReference type="ARBA" id="ARBA00022679"/>
    </source>
</evidence>
<evidence type="ECO:0000256" key="8">
    <source>
        <dbReference type="ARBA" id="ARBA00022741"/>
    </source>
</evidence>
<keyword evidence="10" id="KW-0067">ATP-binding</keyword>
<evidence type="ECO:0000256" key="6">
    <source>
        <dbReference type="ARBA" id="ARBA00022600"/>
    </source>
</evidence>
<evidence type="ECO:0000256" key="14">
    <source>
        <dbReference type="ARBA" id="ARBA00049067"/>
    </source>
</evidence>
<evidence type="ECO:0000256" key="10">
    <source>
        <dbReference type="ARBA" id="ARBA00022840"/>
    </source>
</evidence>
<evidence type="ECO:0000256" key="4">
    <source>
        <dbReference type="ARBA" id="ARBA00011962"/>
    </source>
</evidence>
<evidence type="ECO:0000256" key="12">
    <source>
        <dbReference type="ARBA" id="ARBA00023277"/>
    </source>
</evidence>
<keyword evidence="7" id="KW-0808">Transferase</keyword>
<gene>
    <name evidence="17" type="ORF">M3D15_08905</name>
</gene>
<comment type="caution">
    <text evidence="17">The sequence shown here is derived from an EMBL/GenBank/DDBJ whole genome shotgun (WGS) entry which is preliminary data.</text>
</comment>
<evidence type="ECO:0000256" key="11">
    <source>
        <dbReference type="ARBA" id="ARBA00023056"/>
    </source>
</evidence>
<name>A0ABT2HYP2_9MICO</name>
<evidence type="ECO:0000313" key="18">
    <source>
        <dbReference type="Proteomes" id="UP001525379"/>
    </source>
</evidence>
<evidence type="ECO:0000256" key="3">
    <source>
        <dbReference type="ARBA" id="ARBA00011245"/>
    </source>
</evidence>
<feature type="domain" description="Aminoglycoside phosphotransferase" evidence="15">
    <location>
        <begin position="221"/>
        <end position="359"/>
    </location>
</feature>
<evidence type="ECO:0000259" key="15">
    <source>
        <dbReference type="Pfam" id="PF01636"/>
    </source>
</evidence>
<keyword evidence="9" id="KW-0418">Kinase</keyword>
<dbReference type="EMBL" id="JALXSQ010000044">
    <property type="protein sequence ID" value="MCT2043443.1"/>
    <property type="molecule type" value="Genomic_DNA"/>
</dbReference>
<dbReference type="Pfam" id="PF01636">
    <property type="entry name" value="APH"/>
    <property type="match status" value="1"/>
</dbReference>
<dbReference type="Gene3D" id="3.90.1200.10">
    <property type="match status" value="1"/>
</dbReference>
<dbReference type="RefSeq" id="WP_260104605.1">
    <property type="nucleotide sequence ID" value="NZ_JALXSQ010000044.1"/>
</dbReference>
<comment type="catalytic activity">
    <reaction evidence="14">
        <text>D-maltose + ATP = alpha-maltose 1-phosphate + ADP + H(+)</text>
        <dbReference type="Rhea" id="RHEA:31915"/>
        <dbReference type="ChEBI" id="CHEBI:15378"/>
        <dbReference type="ChEBI" id="CHEBI:17306"/>
        <dbReference type="ChEBI" id="CHEBI:30616"/>
        <dbReference type="ChEBI" id="CHEBI:63576"/>
        <dbReference type="ChEBI" id="CHEBI:456216"/>
        <dbReference type="EC" id="2.7.1.175"/>
    </reaction>
</comment>
<keyword evidence="18" id="KW-1185">Reference proteome</keyword>
<organism evidence="17 18">
    <name type="scientific">Pseudoclavibacter albus</name>
    <dbReference type="NCBI Taxonomy" id="272241"/>
    <lineage>
        <taxon>Bacteria</taxon>
        <taxon>Bacillati</taxon>
        <taxon>Actinomycetota</taxon>
        <taxon>Actinomycetes</taxon>
        <taxon>Micrococcales</taxon>
        <taxon>Microbacteriaceae</taxon>
        <taxon>Pseudoclavibacter</taxon>
    </lineage>
</organism>
<evidence type="ECO:0000256" key="9">
    <source>
        <dbReference type="ARBA" id="ARBA00022777"/>
    </source>
</evidence>
<evidence type="ECO:0000256" key="2">
    <source>
        <dbReference type="ARBA" id="ARBA00006219"/>
    </source>
</evidence>
<dbReference type="EC" id="2.7.1.175" evidence="4"/>
<dbReference type="SUPFAM" id="SSF56112">
    <property type="entry name" value="Protein kinase-like (PK-like)"/>
    <property type="match status" value="1"/>
</dbReference>
<accession>A0ABT2HYP2</accession>
<dbReference type="InterPro" id="IPR040999">
    <property type="entry name" value="Mak_N_cap"/>
</dbReference>
<keyword evidence="12" id="KW-0119">Carbohydrate metabolism</keyword>
<evidence type="ECO:0000256" key="1">
    <source>
        <dbReference type="ARBA" id="ARBA00004964"/>
    </source>
</evidence>
<comment type="pathway">
    <text evidence="1">Glycan biosynthesis; glycogen biosynthesis.</text>
</comment>
<dbReference type="InterPro" id="IPR002575">
    <property type="entry name" value="Aminoglycoside_PTrfase"/>
</dbReference>
<evidence type="ECO:0000256" key="5">
    <source>
        <dbReference type="ARBA" id="ARBA00013882"/>
    </source>
</evidence>
<evidence type="ECO:0000256" key="13">
    <source>
        <dbReference type="ARBA" id="ARBA00031251"/>
    </source>
</evidence>
<feature type="domain" description="Maltokinase N-terminal cap" evidence="16">
    <location>
        <begin position="11"/>
        <end position="106"/>
    </location>
</feature>